<dbReference type="InterPro" id="IPR032823">
    <property type="entry name" value="BCA_ABC_TP_C"/>
</dbReference>
<keyword evidence="4 6" id="KW-0067">ATP-binding</keyword>
<dbReference type="Proteomes" id="UP000532373">
    <property type="component" value="Unassembled WGS sequence"/>
</dbReference>
<dbReference type="PROSITE" id="PS50893">
    <property type="entry name" value="ABC_TRANSPORTER_2"/>
    <property type="match status" value="1"/>
</dbReference>
<evidence type="ECO:0000259" key="5">
    <source>
        <dbReference type="PROSITE" id="PS50893"/>
    </source>
</evidence>
<dbReference type="GO" id="GO:0005524">
    <property type="term" value="F:ATP binding"/>
    <property type="evidence" value="ECO:0007669"/>
    <property type="project" value="UniProtKB-KW"/>
</dbReference>
<accession>A0A8E2BDC6</accession>
<proteinExistence type="inferred from homology"/>
<organism evidence="6 7">
    <name type="scientific">Aminobacter carboxidus</name>
    <dbReference type="NCBI Taxonomy" id="376165"/>
    <lineage>
        <taxon>Bacteria</taxon>
        <taxon>Pseudomonadati</taxon>
        <taxon>Pseudomonadota</taxon>
        <taxon>Alphaproteobacteria</taxon>
        <taxon>Hyphomicrobiales</taxon>
        <taxon>Phyllobacteriaceae</taxon>
        <taxon>Aminobacter</taxon>
    </lineage>
</organism>
<dbReference type="PROSITE" id="PS00211">
    <property type="entry name" value="ABC_TRANSPORTER_1"/>
    <property type="match status" value="1"/>
</dbReference>
<comment type="similarity">
    <text evidence="1">Belongs to the ABC transporter superfamily.</text>
</comment>
<dbReference type="Pfam" id="PF12399">
    <property type="entry name" value="BCA_ABC_TP_C"/>
    <property type="match status" value="1"/>
</dbReference>
<dbReference type="CDD" id="cd03219">
    <property type="entry name" value="ABC_Mj1267_LivG_branched"/>
    <property type="match status" value="1"/>
</dbReference>
<evidence type="ECO:0000313" key="6">
    <source>
        <dbReference type="EMBL" id="MBB6468546.1"/>
    </source>
</evidence>
<dbReference type="InterPro" id="IPR003593">
    <property type="entry name" value="AAA+_ATPase"/>
</dbReference>
<evidence type="ECO:0000256" key="4">
    <source>
        <dbReference type="ARBA" id="ARBA00022840"/>
    </source>
</evidence>
<evidence type="ECO:0000256" key="2">
    <source>
        <dbReference type="ARBA" id="ARBA00022448"/>
    </source>
</evidence>
<dbReference type="Pfam" id="PF00005">
    <property type="entry name" value="ABC_tran"/>
    <property type="match status" value="1"/>
</dbReference>
<dbReference type="PANTHER" id="PTHR45772">
    <property type="entry name" value="CONSERVED COMPONENT OF ABC TRANSPORTER FOR NATURAL AMINO ACIDS-RELATED"/>
    <property type="match status" value="1"/>
</dbReference>
<dbReference type="InterPro" id="IPR017871">
    <property type="entry name" value="ABC_transporter-like_CS"/>
</dbReference>
<dbReference type="RefSeq" id="WP_210322415.1">
    <property type="nucleotide sequence ID" value="NZ_JACHGI010000010.1"/>
</dbReference>
<evidence type="ECO:0000256" key="1">
    <source>
        <dbReference type="ARBA" id="ARBA00005417"/>
    </source>
</evidence>
<gene>
    <name evidence="6" type="ORF">HNQ96_004430</name>
</gene>
<dbReference type="InterPro" id="IPR003439">
    <property type="entry name" value="ABC_transporter-like_ATP-bd"/>
</dbReference>
<evidence type="ECO:0000313" key="7">
    <source>
        <dbReference type="Proteomes" id="UP000532373"/>
    </source>
</evidence>
<dbReference type="GO" id="GO:0016887">
    <property type="term" value="F:ATP hydrolysis activity"/>
    <property type="evidence" value="ECO:0007669"/>
    <property type="project" value="InterPro"/>
</dbReference>
<dbReference type="Gene3D" id="3.40.50.300">
    <property type="entry name" value="P-loop containing nucleotide triphosphate hydrolases"/>
    <property type="match status" value="1"/>
</dbReference>
<comment type="caution">
    <text evidence="6">The sequence shown here is derived from an EMBL/GenBank/DDBJ whole genome shotgun (WGS) entry which is preliminary data.</text>
</comment>
<dbReference type="InterPro" id="IPR027417">
    <property type="entry name" value="P-loop_NTPase"/>
</dbReference>
<dbReference type="SMART" id="SM00382">
    <property type="entry name" value="AAA"/>
    <property type="match status" value="1"/>
</dbReference>
<dbReference type="EMBL" id="JACHGI010000010">
    <property type="protein sequence ID" value="MBB6468546.1"/>
    <property type="molecule type" value="Genomic_DNA"/>
</dbReference>
<sequence length="256" mass="27635">MTIIRLSSVDKSYGSLKVLHGVDAEISEGETFAIIGPNGAGKTTLFKVMTGEIGCEAGSVEFLGKDVTRDPAYKRTRAGMGRTFQVARVFKEMTAEDNLIVAVEARLQNTGKSDAPWYAVKPSSATLDEVHSILVRLSLDKKARTPASELSHGDKKRLELGITLAGRPKVLMLDEPTAGMSPSDRVGVTELIRDISGKGSGLTVVMTEHDMGVIFGLADRIMVMNQGRKIAQGSIEEIRADPVVREVYLGKEAHHA</sequence>
<reference evidence="6 7" key="1">
    <citation type="submission" date="2020-08" db="EMBL/GenBank/DDBJ databases">
        <title>Genomic Encyclopedia of Type Strains, Phase IV (KMG-IV): sequencing the most valuable type-strain genomes for metagenomic binning, comparative biology and taxonomic classification.</title>
        <authorList>
            <person name="Goeker M."/>
        </authorList>
    </citation>
    <scope>NUCLEOTIDE SEQUENCE [LARGE SCALE GENOMIC DNA]</scope>
    <source>
        <strain evidence="6 7">DSM 17454</strain>
    </source>
</reference>
<feature type="domain" description="ABC transporter" evidence="5">
    <location>
        <begin position="4"/>
        <end position="251"/>
    </location>
</feature>
<keyword evidence="2" id="KW-0813">Transport</keyword>
<dbReference type="GO" id="GO:0005886">
    <property type="term" value="C:plasma membrane"/>
    <property type="evidence" value="ECO:0007669"/>
    <property type="project" value="TreeGrafter"/>
</dbReference>
<evidence type="ECO:0000256" key="3">
    <source>
        <dbReference type="ARBA" id="ARBA00022741"/>
    </source>
</evidence>
<dbReference type="AlphaFoldDB" id="A0A8E2BDC6"/>
<keyword evidence="3" id="KW-0547">Nucleotide-binding</keyword>
<name>A0A8E2BDC6_9HYPH</name>
<dbReference type="SUPFAM" id="SSF52540">
    <property type="entry name" value="P-loop containing nucleoside triphosphate hydrolases"/>
    <property type="match status" value="1"/>
</dbReference>
<protein>
    <submittedName>
        <fullName evidence="6">Branched-chain amino acid transport system ATP-binding protein</fullName>
    </submittedName>
</protein>
<dbReference type="InterPro" id="IPR051120">
    <property type="entry name" value="ABC_AA/LPS_Transport"/>
</dbReference>